<keyword evidence="7 13" id="KW-1005">Bacterial flagellum biogenesis</keyword>
<keyword evidence="15" id="KW-0969">Cilium</keyword>
<dbReference type="InterPro" id="IPR006135">
    <property type="entry name" value="T3SS_substrate_exporter"/>
</dbReference>
<evidence type="ECO:0000256" key="13">
    <source>
        <dbReference type="RuleBase" id="RU364091"/>
    </source>
</evidence>
<dbReference type="InterPro" id="IPR029025">
    <property type="entry name" value="T3SS_substrate_exporter_C"/>
</dbReference>
<evidence type="ECO:0000256" key="12">
    <source>
        <dbReference type="ARBA" id="ARBA00025078"/>
    </source>
</evidence>
<keyword evidence="4 13" id="KW-0813">Transport</keyword>
<dbReference type="PRINTS" id="PR00950">
    <property type="entry name" value="TYPE3IMSPROT"/>
</dbReference>
<dbReference type="NCBIfam" id="TIGR00328">
    <property type="entry name" value="flhB"/>
    <property type="match status" value="1"/>
</dbReference>
<dbReference type="PANTHER" id="PTHR30531">
    <property type="entry name" value="FLAGELLAR BIOSYNTHETIC PROTEIN FLHB"/>
    <property type="match status" value="1"/>
</dbReference>
<feature type="region of interest" description="Disordered" evidence="14">
    <location>
        <begin position="1"/>
        <end position="30"/>
    </location>
</feature>
<evidence type="ECO:0000256" key="14">
    <source>
        <dbReference type="SAM" id="MobiDB-lite"/>
    </source>
</evidence>
<organism evidence="15 16">
    <name type="scientific">Shewanella nanhaiensis</name>
    <dbReference type="NCBI Taxonomy" id="2864872"/>
    <lineage>
        <taxon>Bacteria</taxon>
        <taxon>Pseudomonadati</taxon>
        <taxon>Pseudomonadota</taxon>
        <taxon>Gammaproteobacteria</taxon>
        <taxon>Alteromonadales</taxon>
        <taxon>Shewanellaceae</taxon>
        <taxon>Shewanella</taxon>
    </lineage>
</organism>
<evidence type="ECO:0000256" key="10">
    <source>
        <dbReference type="ARBA" id="ARBA00023136"/>
    </source>
</evidence>
<feature type="transmembrane region" description="Helical" evidence="13">
    <location>
        <begin position="38"/>
        <end position="59"/>
    </location>
</feature>
<gene>
    <name evidence="13 15" type="primary">flhB</name>
    <name evidence="15" type="ORF">K0625_16055</name>
</gene>
<keyword evidence="8 13" id="KW-0653">Protein transport</keyword>
<feature type="transmembrane region" description="Helical" evidence="13">
    <location>
        <begin position="144"/>
        <end position="170"/>
    </location>
</feature>
<feature type="region of interest" description="Disordered" evidence="14">
    <location>
        <begin position="358"/>
        <end position="377"/>
    </location>
</feature>
<name>A0ABS7E672_9GAMM</name>
<comment type="function">
    <text evidence="12 13">Required for formation of the rod structure in the basal body of the flagellar apparatus. Together with FliI and FliH, may constitute the export apparatus of flagellin.</text>
</comment>
<keyword evidence="15" id="KW-0282">Flagellum</keyword>
<dbReference type="InterPro" id="IPR006136">
    <property type="entry name" value="FlhB"/>
</dbReference>
<dbReference type="Gene3D" id="6.10.250.2080">
    <property type="match status" value="1"/>
</dbReference>
<evidence type="ECO:0000256" key="11">
    <source>
        <dbReference type="ARBA" id="ARBA00023225"/>
    </source>
</evidence>
<evidence type="ECO:0000256" key="5">
    <source>
        <dbReference type="ARBA" id="ARBA00022475"/>
    </source>
</evidence>
<evidence type="ECO:0000256" key="2">
    <source>
        <dbReference type="ARBA" id="ARBA00010690"/>
    </source>
</evidence>
<keyword evidence="15" id="KW-0966">Cell projection</keyword>
<feature type="compositionally biased region" description="Basic and acidic residues" evidence="14">
    <location>
        <begin position="7"/>
        <end position="30"/>
    </location>
</feature>
<feature type="transmembrane region" description="Helical" evidence="13">
    <location>
        <begin position="190"/>
        <end position="215"/>
    </location>
</feature>
<proteinExistence type="inferred from homology"/>
<dbReference type="EMBL" id="JAHZST010000012">
    <property type="protein sequence ID" value="MBW8185174.1"/>
    <property type="molecule type" value="Genomic_DNA"/>
</dbReference>
<feature type="transmembrane region" description="Helical" evidence="13">
    <location>
        <begin position="106"/>
        <end position="123"/>
    </location>
</feature>
<dbReference type="Pfam" id="PF01312">
    <property type="entry name" value="Bac_export_2"/>
    <property type="match status" value="1"/>
</dbReference>
<evidence type="ECO:0000256" key="4">
    <source>
        <dbReference type="ARBA" id="ARBA00022448"/>
    </source>
</evidence>
<dbReference type="PANTHER" id="PTHR30531:SF12">
    <property type="entry name" value="FLAGELLAR BIOSYNTHETIC PROTEIN FLHB"/>
    <property type="match status" value="1"/>
</dbReference>
<dbReference type="RefSeq" id="WP_220110620.1">
    <property type="nucleotide sequence ID" value="NZ_JAHZST010000012.1"/>
</dbReference>
<keyword evidence="5 13" id="KW-1003">Cell membrane</keyword>
<evidence type="ECO:0000256" key="7">
    <source>
        <dbReference type="ARBA" id="ARBA00022795"/>
    </source>
</evidence>
<evidence type="ECO:0000256" key="3">
    <source>
        <dbReference type="ARBA" id="ARBA00021622"/>
    </source>
</evidence>
<keyword evidence="9 13" id="KW-1133">Transmembrane helix</keyword>
<keyword evidence="10 13" id="KW-0472">Membrane</keyword>
<comment type="subcellular location">
    <subcellularLocation>
        <location evidence="1">Cell membrane</location>
        <topology evidence="1">Multi-pass membrane protein</topology>
    </subcellularLocation>
</comment>
<dbReference type="SUPFAM" id="SSF160544">
    <property type="entry name" value="EscU C-terminal domain-like"/>
    <property type="match status" value="1"/>
</dbReference>
<sequence length="377" mass="42174">MAENDSSQEKTEEATPRRREQAREKGQVARSKELGTSAVLLASAVGFVMAGPGIAKALASIMTNLFTIDRAQVFDTNEMFLIWKFIGLELAFPILSLIAFLAVVSFIGNIVLGGITFSVKAFMPKPDKMSPIKGFKRMFGVQALVELTKGIAKFSVVALAAYFLLSFYFDDILALSREHLPGNVYHSLDLLAWMFILLCSSTLLIVVIDVPFQIWNHNKQLKMTKQEIKDEYKDTEGKPEVKGKVRQMQREMAQRRMMSEVPNADVIVVNPEHYAVAVKYDAMKSTAPYVLAKGVDDVAFKIREIAREHEVAIVSAPPLARAIYHTTKIDQEIPEGLFTAVAQVLAYVFQLRQYQQKGGRKPTPIPVNQPIPDELKH</sequence>
<evidence type="ECO:0000313" key="15">
    <source>
        <dbReference type="EMBL" id="MBW8185174.1"/>
    </source>
</evidence>
<dbReference type="Gene3D" id="3.40.1690.10">
    <property type="entry name" value="secretion proteins EscU"/>
    <property type="match status" value="1"/>
</dbReference>
<comment type="caution">
    <text evidence="15">The sequence shown here is derived from an EMBL/GenBank/DDBJ whole genome shotgun (WGS) entry which is preliminary data.</text>
</comment>
<keyword evidence="16" id="KW-1185">Reference proteome</keyword>
<evidence type="ECO:0000256" key="8">
    <source>
        <dbReference type="ARBA" id="ARBA00022927"/>
    </source>
</evidence>
<evidence type="ECO:0000256" key="9">
    <source>
        <dbReference type="ARBA" id="ARBA00022989"/>
    </source>
</evidence>
<keyword evidence="11 13" id="KW-1006">Bacterial flagellum protein export</keyword>
<accession>A0ABS7E672</accession>
<evidence type="ECO:0000256" key="1">
    <source>
        <dbReference type="ARBA" id="ARBA00004651"/>
    </source>
</evidence>
<dbReference type="Proteomes" id="UP001195963">
    <property type="component" value="Unassembled WGS sequence"/>
</dbReference>
<protein>
    <recommendedName>
        <fullName evidence="3 13">Flagellar biosynthetic protein FlhB</fullName>
    </recommendedName>
</protein>
<keyword evidence="6 13" id="KW-0812">Transmembrane</keyword>
<evidence type="ECO:0000313" key="16">
    <source>
        <dbReference type="Proteomes" id="UP001195963"/>
    </source>
</evidence>
<reference evidence="15 16" key="1">
    <citation type="submission" date="2021-07" db="EMBL/GenBank/DDBJ databases">
        <title>Shewanella sp. nov, isolated from SCS.</title>
        <authorList>
            <person name="Cao W.R."/>
        </authorList>
    </citation>
    <scope>NUCLEOTIDE SEQUENCE [LARGE SCALE GENOMIC DNA]</scope>
    <source>
        <strain evidence="15 16">NR704-98</strain>
    </source>
</reference>
<evidence type="ECO:0000256" key="6">
    <source>
        <dbReference type="ARBA" id="ARBA00022692"/>
    </source>
</evidence>
<comment type="similarity">
    <text evidence="2 13">Belongs to the type III secretion exporter family.</text>
</comment>